<feature type="compositionally biased region" description="Low complexity" evidence="1">
    <location>
        <begin position="51"/>
        <end position="86"/>
    </location>
</feature>
<feature type="region of interest" description="Disordered" evidence="1">
    <location>
        <begin position="51"/>
        <end position="147"/>
    </location>
</feature>
<proteinExistence type="predicted"/>
<reference evidence="2 3" key="1">
    <citation type="submission" date="2017-10" db="EMBL/GenBank/DDBJ databases">
        <title>Bifidobacterium xylocopum sp. nov. and Bifidobacterium aemilianum sp. nov., from the carpenter bee (Xylocopa violacea) digestive tract.</title>
        <authorList>
            <person name="Alberoni D."/>
            <person name="Baffoni L."/>
            <person name="Di Gioia D."/>
            <person name="Gaggia F."/>
            <person name="Biavati B."/>
        </authorList>
    </citation>
    <scope>NUCLEOTIDE SEQUENCE [LARGE SCALE GENOMIC DNA]</scope>
    <source>
        <strain evidence="2 3">XV2</strain>
    </source>
</reference>
<evidence type="ECO:0008006" key="4">
    <source>
        <dbReference type="Google" id="ProtNLM"/>
    </source>
</evidence>
<dbReference type="Proteomes" id="UP000252345">
    <property type="component" value="Unassembled WGS sequence"/>
</dbReference>
<comment type="caution">
    <text evidence="2">The sequence shown here is derived from an EMBL/GenBank/DDBJ whole genome shotgun (WGS) entry which is preliminary data.</text>
</comment>
<organism evidence="2 3">
    <name type="scientific">Bifidobacterium xylocopae</name>
    <dbReference type="NCBI Taxonomy" id="2493119"/>
    <lineage>
        <taxon>Bacteria</taxon>
        <taxon>Bacillati</taxon>
        <taxon>Actinomycetota</taxon>
        <taxon>Actinomycetes</taxon>
        <taxon>Bifidobacteriales</taxon>
        <taxon>Bifidobacteriaceae</taxon>
        <taxon>Bifidobacterium</taxon>
    </lineage>
</organism>
<evidence type="ECO:0000313" key="2">
    <source>
        <dbReference type="EMBL" id="RBP98733.1"/>
    </source>
</evidence>
<evidence type="ECO:0000256" key="1">
    <source>
        <dbReference type="SAM" id="MobiDB-lite"/>
    </source>
</evidence>
<evidence type="ECO:0000313" key="3">
    <source>
        <dbReference type="Proteomes" id="UP000252345"/>
    </source>
</evidence>
<gene>
    <name evidence="2" type="ORF">CRD59_07505</name>
</gene>
<accession>A0A366KC90</accession>
<feature type="non-terminal residue" evidence="2">
    <location>
        <position position="1"/>
    </location>
</feature>
<dbReference type="EMBL" id="PDCH01000035">
    <property type="protein sequence ID" value="RBP98733.1"/>
    <property type="molecule type" value="Genomic_DNA"/>
</dbReference>
<dbReference type="AlphaFoldDB" id="A0A366KC90"/>
<keyword evidence="3" id="KW-1185">Reference proteome</keyword>
<feature type="compositionally biased region" description="Gly residues" evidence="1">
    <location>
        <begin position="95"/>
        <end position="105"/>
    </location>
</feature>
<sequence length="147" mass="14515">SARLAQTEGQVADNATREQLRQALDAAGKVQSNKPDDYRKAQAAIQAALDAVNASAQTQAEAAAQAAQAQQAAQASQAPAQIRPQATAPYHQGAAPGGSGGGYRGGAPAPAPASPAPAGGGESWKSKLPPLDTSHHGCNDAGVCGIG</sequence>
<name>A0A366KC90_9BIFI</name>
<protein>
    <recommendedName>
        <fullName evidence="4">Colicin transporter</fullName>
    </recommendedName>
</protein>